<accession>A0A7W7Z952</accession>
<comment type="caution">
    <text evidence="5">The sequence shown here is derived from an EMBL/GenBank/DDBJ whole genome shotgun (WGS) entry which is preliminary data.</text>
</comment>
<protein>
    <submittedName>
        <fullName evidence="5">Tfp pilus assembly protein PilF</fullName>
    </submittedName>
</protein>
<dbReference type="SMART" id="SM00028">
    <property type="entry name" value="TPR"/>
    <property type="match status" value="6"/>
</dbReference>
<dbReference type="InterPro" id="IPR011990">
    <property type="entry name" value="TPR-like_helical_dom_sf"/>
</dbReference>
<sequence length="309" mass="34190">MAIKARSVALLLLASACASTPAQSDPLSEPRRLLARGLTKEAETAVDAVLRTDAGSVEGHYLRAEILFREQRAKESLAEFTAAAKGRNPNAREFGMIASDYVLMEDYFDADRWFTEATVHDPGEASYWYLLGRTKYKEGQYEAAIASFEHALSLRPRYVEAENNRGLALSALQKKDSAMQAFQRAIDWQGTAGTDAQPYFNLGTLLLEQNDLVKAVDLLKEAVTLFPANPRMHEELGKAYVQQGDLVQAQHELEVAVALSPETSSLHFRLAQVYKKLSKPDLAEREFAICAKLVGTHSSREAPNPFGPE</sequence>
<evidence type="ECO:0000256" key="4">
    <source>
        <dbReference type="SAM" id="SignalP"/>
    </source>
</evidence>
<dbReference type="PROSITE" id="PS50293">
    <property type="entry name" value="TPR_REGION"/>
    <property type="match status" value="1"/>
</dbReference>
<name>A0A7W7Z952_9BACT</name>
<keyword evidence="1" id="KW-0677">Repeat</keyword>
<reference evidence="5 6" key="1">
    <citation type="submission" date="2020-08" db="EMBL/GenBank/DDBJ databases">
        <title>Genomic Encyclopedia of Type Strains, Phase IV (KMG-V): Genome sequencing to study the core and pangenomes of soil and plant-associated prokaryotes.</title>
        <authorList>
            <person name="Whitman W."/>
        </authorList>
    </citation>
    <scope>NUCLEOTIDE SEQUENCE [LARGE SCALE GENOMIC DNA]</scope>
    <source>
        <strain evidence="5 6">M8UP14</strain>
    </source>
</reference>
<dbReference type="EMBL" id="JACHIP010000001">
    <property type="protein sequence ID" value="MBB5055596.1"/>
    <property type="molecule type" value="Genomic_DNA"/>
</dbReference>
<evidence type="ECO:0000313" key="5">
    <source>
        <dbReference type="EMBL" id="MBB5055596.1"/>
    </source>
</evidence>
<feature type="repeat" description="TPR" evidence="3">
    <location>
        <begin position="196"/>
        <end position="229"/>
    </location>
</feature>
<feature type="signal peptide" evidence="4">
    <location>
        <begin position="1"/>
        <end position="24"/>
    </location>
</feature>
<dbReference type="Pfam" id="PF13432">
    <property type="entry name" value="TPR_16"/>
    <property type="match status" value="1"/>
</dbReference>
<keyword evidence="2 3" id="KW-0802">TPR repeat</keyword>
<keyword evidence="6" id="KW-1185">Reference proteome</keyword>
<dbReference type="Pfam" id="PF14559">
    <property type="entry name" value="TPR_19"/>
    <property type="match status" value="1"/>
</dbReference>
<feature type="chain" id="PRO_5030651642" evidence="4">
    <location>
        <begin position="25"/>
        <end position="309"/>
    </location>
</feature>
<keyword evidence="4" id="KW-0732">Signal</keyword>
<organism evidence="5 6">
    <name type="scientific">Granulicella aggregans</name>
    <dbReference type="NCBI Taxonomy" id="474949"/>
    <lineage>
        <taxon>Bacteria</taxon>
        <taxon>Pseudomonadati</taxon>
        <taxon>Acidobacteriota</taxon>
        <taxon>Terriglobia</taxon>
        <taxon>Terriglobales</taxon>
        <taxon>Acidobacteriaceae</taxon>
        <taxon>Granulicella</taxon>
    </lineage>
</organism>
<dbReference type="Proteomes" id="UP000540989">
    <property type="component" value="Unassembled WGS sequence"/>
</dbReference>
<evidence type="ECO:0000313" key="6">
    <source>
        <dbReference type="Proteomes" id="UP000540989"/>
    </source>
</evidence>
<evidence type="ECO:0000256" key="2">
    <source>
        <dbReference type="ARBA" id="ARBA00022803"/>
    </source>
</evidence>
<dbReference type="RefSeq" id="WP_184213373.1">
    <property type="nucleotide sequence ID" value="NZ_JACHIP010000001.1"/>
</dbReference>
<dbReference type="PANTHER" id="PTHR44858">
    <property type="entry name" value="TETRATRICOPEPTIDE REPEAT PROTEIN 6"/>
    <property type="match status" value="1"/>
</dbReference>
<dbReference type="PROSITE" id="PS50005">
    <property type="entry name" value="TPR"/>
    <property type="match status" value="3"/>
</dbReference>
<dbReference type="PROSITE" id="PS51257">
    <property type="entry name" value="PROKAR_LIPOPROTEIN"/>
    <property type="match status" value="1"/>
</dbReference>
<feature type="repeat" description="TPR" evidence="3">
    <location>
        <begin position="230"/>
        <end position="263"/>
    </location>
</feature>
<gene>
    <name evidence="5" type="ORF">HDF16_000265</name>
</gene>
<dbReference type="AlphaFoldDB" id="A0A7W7Z952"/>
<evidence type="ECO:0000256" key="1">
    <source>
        <dbReference type="ARBA" id="ARBA00022737"/>
    </source>
</evidence>
<dbReference type="Gene3D" id="1.25.40.10">
    <property type="entry name" value="Tetratricopeptide repeat domain"/>
    <property type="match status" value="1"/>
</dbReference>
<feature type="repeat" description="TPR" evidence="3">
    <location>
        <begin position="125"/>
        <end position="158"/>
    </location>
</feature>
<dbReference type="SUPFAM" id="SSF48452">
    <property type="entry name" value="TPR-like"/>
    <property type="match status" value="1"/>
</dbReference>
<evidence type="ECO:0000256" key="3">
    <source>
        <dbReference type="PROSITE-ProRule" id="PRU00339"/>
    </source>
</evidence>
<dbReference type="InterPro" id="IPR019734">
    <property type="entry name" value="TPR_rpt"/>
</dbReference>
<dbReference type="PANTHER" id="PTHR44858:SF1">
    <property type="entry name" value="UDP-N-ACETYLGLUCOSAMINE--PEPTIDE N-ACETYLGLUCOSAMINYLTRANSFERASE SPINDLY-RELATED"/>
    <property type="match status" value="1"/>
</dbReference>
<proteinExistence type="predicted"/>
<dbReference type="Pfam" id="PF13414">
    <property type="entry name" value="TPR_11"/>
    <property type="match status" value="1"/>
</dbReference>
<dbReference type="InterPro" id="IPR050498">
    <property type="entry name" value="Ycf3"/>
</dbReference>